<reference evidence="4" key="2">
    <citation type="submission" date="2015-01" db="EMBL/GenBank/DDBJ databases">
        <title>Evolutionary Origins and Diversification of the Mycorrhizal Mutualists.</title>
        <authorList>
            <consortium name="DOE Joint Genome Institute"/>
            <consortium name="Mycorrhizal Genomics Consortium"/>
            <person name="Kohler A."/>
            <person name="Kuo A."/>
            <person name="Nagy L.G."/>
            <person name="Floudas D."/>
            <person name="Copeland A."/>
            <person name="Barry K.W."/>
            <person name="Cichocki N."/>
            <person name="Veneault-Fourrey C."/>
            <person name="LaButti K."/>
            <person name="Lindquist E.A."/>
            <person name="Lipzen A."/>
            <person name="Lundell T."/>
            <person name="Morin E."/>
            <person name="Murat C."/>
            <person name="Riley R."/>
            <person name="Ohm R."/>
            <person name="Sun H."/>
            <person name="Tunlid A."/>
            <person name="Henrissat B."/>
            <person name="Grigoriev I.V."/>
            <person name="Hibbett D.S."/>
            <person name="Martin F."/>
        </authorList>
    </citation>
    <scope>NUCLEOTIDE SEQUENCE [LARGE SCALE GENOMIC DNA]</scope>
    <source>
        <strain evidence="4">MUT 4182</strain>
    </source>
</reference>
<evidence type="ECO:0000313" key="3">
    <source>
        <dbReference type="EMBL" id="KIO32873.1"/>
    </source>
</evidence>
<protein>
    <submittedName>
        <fullName evidence="3">Uncharacterized protein</fullName>
    </submittedName>
</protein>
<dbReference type="EMBL" id="KN822952">
    <property type="protein sequence ID" value="KIO32873.1"/>
    <property type="molecule type" value="Genomic_DNA"/>
</dbReference>
<name>A0A0C3LG00_9AGAM</name>
<keyword evidence="4" id="KW-1185">Reference proteome</keyword>
<gene>
    <name evidence="3" type="ORF">M407DRAFT_241289</name>
</gene>
<proteinExistence type="predicted"/>
<keyword evidence="2" id="KW-0812">Transmembrane</keyword>
<evidence type="ECO:0000256" key="2">
    <source>
        <dbReference type="SAM" id="Phobius"/>
    </source>
</evidence>
<evidence type="ECO:0000313" key="4">
    <source>
        <dbReference type="Proteomes" id="UP000054248"/>
    </source>
</evidence>
<sequence>MEHTESKNDDLLAQFLTPGSSRYPLWIALLHGAFAALLCVFLGLLWMTGGNFHIFVLIGIEVCLWASVQWFLYELQKAPLPASEQPNSINAINATENMESKKDQ</sequence>
<dbReference type="PANTHER" id="PTHR28251:SF1">
    <property type="entry name" value="V-TYPE ATPASE ASSEMBLY FACTOR PKR1"/>
    <property type="match status" value="1"/>
</dbReference>
<keyword evidence="2" id="KW-0472">Membrane</keyword>
<feature type="compositionally biased region" description="Polar residues" evidence="1">
    <location>
        <begin position="84"/>
        <end position="97"/>
    </location>
</feature>
<keyword evidence="2" id="KW-1133">Transmembrane helix</keyword>
<dbReference type="Proteomes" id="UP000054248">
    <property type="component" value="Unassembled WGS sequence"/>
</dbReference>
<organism evidence="3 4">
    <name type="scientific">Tulasnella calospora MUT 4182</name>
    <dbReference type="NCBI Taxonomy" id="1051891"/>
    <lineage>
        <taxon>Eukaryota</taxon>
        <taxon>Fungi</taxon>
        <taxon>Dikarya</taxon>
        <taxon>Basidiomycota</taxon>
        <taxon>Agaricomycotina</taxon>
        <taxon>Agaricomycetes</taxon>
        <taxon>Cantharellales</taxon>
        <taxon>Tulasnellaceae</taxon>
        <taxon>Tulasnella</taxon>
    </lineage>
</organism>
<dbReference type="GO" id="GO:0005789">
    <property type="term" value="C:endoplasmic reticulum membrane"/>
    <property type="evidence" value="ECO:0007669"/>
    <property type="project" value="TreeGrafter"/>
</dbReference>
<dbReference type="GO" id="GO:0070072">
    <property type="term" value="P:vacuolar proton-transporting V-type ATPase complex assembly"/>
    <property type="evidence" value="ECO:0007669"/>
    <property type="project" value="InterPro"/>
</dbReference>
<dbReference type="AlphaFoldDB" id="A0A0C3LG00"/>
<feature type="transmembrane region" description="Helical" evidence="2">
    <location>
        <begin position="25"/>
        <end position="47"/>
    </location>
</feature>
<dbReference type="OrthoDB" id="9626941at2759"/>
<accession>A0A0C3LG00</accession>
<reference evidence="3 4" key="1">
    <citation type="submission" date="2014-04" db="EMBL/GenBank/DDBJ databases">
        <authorList>
            <consortium name="DOE Joint Genome Institute"/>
            <person name="Kuo A."/>
            <person name="Girlanda M."/>
            <person name="Perotto S."/>
            <person name="Kohler A."/>
            <person name="Nagy L.G."/>
            <person name="Floudas D."/>
            <person name="Copeland A."/>
            <person name="Barry K.W."/>
            <person name="Cichocki N."/>
            <person name="Veneault-Fourrey C."/>
            <person name="LaButti K."/>
            <person name="Lindquist E.A."/>
            <person name="Lipzen A."/>
            <person name="Lundell T."/>
            <person name="Morin E."/>
            <person name="Murat C."/>
            <person name="Sun H."/>
            <person name="Tunlid A."/>
            <person name="Henrissat B."/>
            <person name="Grigoriev I.V."/>
            <person name="Hibbett D.S."/>
            <person name="Martin F."/>
            <person name="Nordberg H.P."/>
            <person name="Cantor M.N."/>
            <person name="Hua S.X."/>
        </authorList>
    </citation>
    <scope>NUCLEOTIDE SEQUENCE [LARGE SCALE GENOMIC DNA]</scope>
    <source>
        <strain evidence="3 4">MUT 4182</strain>
    </source>
</reference>
<dbReference type="InterPro" id="IPR013945">
    <property type="entry name" value="Pkr1"/>
</dbReference>
<dbReference type="Pfam" id="PF08636">
    <property type="entry name" value="Pkr1"/>
    <property type="match status" value="1"/>
</dbReference>
<feature type="region of interest" description="Disordered" evidence="1">
    <location>
        <begin position="82"/>
        <end position="104"/>
    </location>
</feature>
<dbReference type="HOGENOM" id="CLU_068499_2_0_1"/>
<evidence type="ECO:0000256" key="1">
    <source>
        <dbReference type="SAM" id="MobiDB-lite"/>
    </source>
</evidence>
<feature type="transmembrane region" description="Helical" evidence="2">
    <location>
        <begin position="54"/>
        <end position="73"/>
    </location>
</feature>
<dbReference type="PANTHER" id="PTHR28251">
    <property type="entry name" value="V-TYPE ATPASE ASSEMBLY FACTOR PKR1"/>
    <property type="match status" value="1"/>
</dbReference>